<dbReference type="InterPro" id="IPR003718">
    <property type="entry name" value="OsmC/Ohr_fam"/>
</dbReference>
<dbReference type="RefSeq" id="WP_124904501.1">
    <property type="nucleotide sequence ID" value="NZ_RQJP01000001.1"/>
</dbReference>
<dbReference type="AlphaFoldDB" id="A0A3P1CX57"/>
<name>A0A3P1CX57_9BACT</name>
<gene>
    <name evidence="2" type="ORF">EHT87_05120</name>
</gene>
<evidence type="ECO:0000256" key="1">
    <source>
        <dbReference type="SAM" id="MobiDB-lite"/>
    </source>
</evidence>
<organism evidence="2 3">
    <name type="scientific">Larkinella knui</name>
    <dbReference type="NCBI Taxonomy" id="2025310"/>
    <lineage>
        <taxon>Bacteria</taxon>
        <taxon>Pseudomonadati</taxon>
        <taxon>Bacteroidota</taxon>
        <taxon>Cytophagia</taxon>
        <taxon>Cytophagales</taxon>
        <taxon>Spirosomataceae</taxon>
        <taxon>Larkinella</taxon>
    </lineage>
</organism>
<dbReference type="SUPFAM" id="SSF82784">
    <property type="entry name" value="OsmC-like"/>
    <property type="match status" value="1"/>
</dbReference>
<protein>
    <submittedName>
        <fullName evidence="2">OsmC family peroxiredoxin</fullName>
    </submittedName>
</protein>
<dbReference type="InterPro" id="IPR019904">
    <property type="entry name" value="Peroxiredoxin_OsmC"/>
</dbReference>
<dbReference type="InterPro" id="IPR015946">
    <property type="entry name" value="KH_dom-like_a/b"/>
</dbReference>
<comment type="caution">
    <text evidence="2">The sequence shown here is derived from an EMBL/GenBank/DDBJ whole genome shotgun (WGS) entry which is preliminary data.</text>
</comment>
<dbReference type="Proteomes" id="UP000274271">
    <property type="component" value="Unassembled WGS sequence"/>
</dbReference>
<evidence type="ECO:0000313" key="3">
    <source>
        <dbReference type="Proteomes" id="UP000274271"/>
    </source>
</evidence>
<evidence type="ECO:0000313" key="2">
    <source>
        <dbReference type="EMBL" id="RRB17666.1"/>
    </source>
</evidence>
<dbReference type="NCBIfam" id="TIGR03562">
    <property type="entry name" value="osmo_induc_OsmC"/>
    <property type="match status" value="1"/>
</dbReference>
<dbReference type="GO" id="GO:0004601">
    <property type="term" value="F:peroxidase activity"/>
    <property type="evidence" value="ECO:0007669"/>
    <property type="project" value="InterPro"/>
</dbReference>
<dbReference type="OrthoDB" id="9807532at2"/>
<dbReference type="Pfam" id="PF02566">
    <property type="entry name" value="OsmC"/>
    <property type="match status" value="1"/>
</dbReference>
<proteinExistence type="predicted"/>
<dbReference type="InterPro" id="IPR052707">
    <property type="entry name" value="OsmC_Ohr_Peroxiredoxin"/>
</dbReference>
<feature type="region of interest" description="Disordered" evidence="1">
    <location>
        <begin position="1"/>
        <end position="22"/>
    </location>
</feature>
<sequence>MEIKRNATAHWEGSGKDGKGTLTTASTVLNGTQYSFNTRFADGVGTNPEELAAAAHSGCFAMQLAFNIQGAGFTATFIDAKAVVTLDPASSSITSSKLTVTASVPGITKEKFDELVGHAEKNCPISKLFNTAISVDATLE</sequence>
<reference evidence="2 3" key="1">
    <citation type="submission" date="2018-11" db="EMBL/GenBank/DDBJ databases">
        <authorList>
            <person name="Zhou Z."/>
            <person name="Wang G."/>
        </authorList>
    </citation>
    <scope>NUCLEOTIDE SEQUENCE [LARGE SCALE GENOMIC DNA]</scope>
    <source>
        <strain evidence="2 3">KCTC42998</strain>
    </source>
</reference>
<dbReference type="PANTHER" id="PTHR42830">
    <property type="entry name" value="OSMOTICALLY INDUCIBLE FAMILY PROTEIN"/>
    <property type="match status" value="1"/>
</dbReference>
<dbReference type="InterPro" id="IPR036102">
    <property type="entry name" value="OsmC/Ohrsf"/>
</dbReference>
<dbReference type="GO" id="GO:0006979">
    <property type="term" value="P:response to oxidative stress"/>
    <property type="evidence" value="ECO:0007669"/>
    <property type="project" value="InterPro"/>
</dbReference>
<dbReference type="Gene3D" id="3.30.300.20">
    <property type="match status" value="1"/>
</dbReference>
<keyword evidence="3" id="KW-1185">Reference proteome</keyword>
<dbReference type="PANTHER" id="PTHR42830:SF1">
    <property type="entry name" value="OSMOTICALLY INDUCIBLE FAMILY PROTEIN"/>
    <property type="match status" value="1"/>
</dbReference>
<dbReference type="EMBL" id="RQJP01000001">
    <property type="protein sequence ID" value="RRB17666.1"/>
    <property type="molecule type" value="Genomic_DNA"/>
</dbReference>
<accession>A0A3P1CX57</accession>